<comment type="caution">
    <text evidence="2">The sequence shown here is derived from an EMBL/GenBank/DDBJ whole genome shotgun (WGS) entry which is preliminary data.</text>
</comment>
<evidence type="ECO:0000259" key="1">
    <source>
        <dbReference type="Pfam" id="PF04230"/>
    </source>
</evidence>
<reference evidence="2 3" key="1">
    <citation type="submission" date="2019-03" db="EMBL/GenBank/DDBJ databases">
        <title>Genomics of glacier-inhabiting Cryobacterium strains.</title>
        <authorList>
            <person name="Liu Q."/>
            <person name="Xin Y.-H."/>
        </authorList>
    </citation>
    <scope>NUCLEOTIDE SEQUENCE [LARGE SCALE GENOMIC DNA]</scope>
    <source>
        <strain evidence="2 3">Sr59</strain>
    </source>
</reference>
<dbReference type="GO" id="GO:0016740">
    <property type="term" value="F:transferase activity"/>
    <property type="evidence" value="ECO:0007669"/>
    <property type="project" value="UniProtKB-KW"/>
</dbReference>
<sequence>MRQAEVESEPMRRRILFCSVSAQWDNLGDIEIRQTLVDWVSEGERSVTVFVGTMPQSYIDAFAFSSNVRVVRSPIKFQVLLLRAILARRASIAFAPGPQLLGTQPKILAKTLANFANVTLVRLSGGHAIAVGRALRGSGRLAKAIERALVNKFAIYTVRDNASSSALGSALEMQPDLAFAHSGFASARKGLALISLRGDRKVDREMVKTAVEVLKGAGYDVKFVTQVKRDDNQHSELAYEFGLDAILWGSKSHLDQFDTIRAAYAEADIVISNRLHALILGIQHGAFPVAVVEPSADKLPTTLSPWIQLVSVPSVGSSAPVLETLLASGFQARKQTLSLDVDAARSRLHVLKSRVQEFL</sequence>
<name>A0A4R9BIE3_9MICO</name>
<feature type="domain" description="Polysaccharide pyruvyl transferase" evidence="1">
    <location>
        <begin position="146"/>
        <end position="285"/>
    </location>
</feature>
<dbReference type="Pfam" id="PF04230">
    <property type="entry name" value="PS_pyruv_trans"/>
    <property type="match status" value="1"/>
</dbReference>
<dbReference type="AlphaFoldDB" id="A0A4R9BIE3"/>
<evidence type="ECO:0000313" key="2">
    <source>
        <dbReference type="EMBL" id="TFD83904.1"/>
    </source>
</evidence>
<proteinExistence type="predicted"/>
<dbReference type="OrthoDB" id="477186at2"/>
<evidence type="ECO:0000313" key="3">
    <source>
        <dbReference type="Proteomes" id="UP000298468"/>
    </source>
</evidence>
<keyword evidence="2" id="KW-0808">Transferase</keyword>
<organism evidence="2 3">
    <name type="scientific">Cryobacterium lactosi</name>
    <dbReference type="NCBI Taxonomy" id="1259202"/>
    <lineage>
        <taxon>Bacteria</taxon>
        <taxon>Bacillati</taxon>
        <taxon>Actinomycetota</taxon>
        <taxon>Actinomycetes</taxon>
        <taxon>Micrococcales</taxon>
        <taxon>Microbacteriaceae</taxon>
        <taxon>Cryobacterium</taxon>
    </lineage>
</organism>
<dbReference type="InterPro" id="IPR007345">
    <property type="entry name" value="Polysacch_pyruvyl_Trfase"/>
</dbReference>
<dbReference type="RefSeq" id="WP_134642662.1">
    <property type="nucleotide sequence ID" value="NZ_SOHM01000047.1"/>
</dbReference>
<dbReference type="EMBL" id="SOHM01000047">
    <property type="protein sequence ID" value="TFD83904.1"/>
    <property type="molecule type" value="Genomic_DNA"/>
</dbReference>
<gene>
    <name evidence="2" type="ORF">E3T61_20355</name>
</gene>
<protein>
    <submittedName>
        <fullName evidence="2">Polysaccharide pyruvyl transferase family protein</fullName>
    </submittedName>
</protein>
<keyword evidence="3" id="KW-1185">Reference proteome</keyword>
<accession>A0A4R9BIE3</accession>
<dbReference type="Proteomes" id="UP000298468">
    <property type="component" value="Unassembled WGS sequence"/>
</dbReference>